<dbReference type="EMBL" id="SRYA01000003">
    <property type="protein sequence ID" value="TGY97960.1"/>
    <property type="molecule type" value="Genomic_DNA"/>
</dbReference>
<comment type="caution">
    <text evidence="1">The sequence shown here is derived from an EMBL/GenBank/DDBJ whole genome shotgun (WGS) entry which is preliminary data.</text>
</comment>
<reference evidence="1" key="1">
    <citation type="submission" date="2019-04" db="EMBL/GenBank/DDBJ databases">
        <title>Microbes associate with the intestines of laboratory mice.</title>
        <authorList>
            <person name="Navarre W."/>
            <person name="Wong E."/>
            <person name="Huang K."/>
            <person name="Tropini C."/>
            <person name="Ng K."/>
            <person name="Yu B."/>
        </authorList>
    </citation>
    <scope>NUCLEOTIDE SEQUENCE</scope>
    <source>
        <strain evidence="1">NM01_1-7b</strain>
    </source>
</reference>
<evidence type="ECO:0000313" key="2">
    <source>
        <dbReference type="Proteomes" id="UP000304953"/>
    </source>
</evidence>
<proteinExistence type="predicted"/>
<accession>A0AC61S0K0</accession>
<organism evidence="1 2">
    <name type="scientific">Petralouisia muris</name>
    <dbReference type="NCBI Taxonomy" id="3032872"/>
    <lineage>
        <taxon>Bacteria</taxon>
        <taxon>Bacillati</taxon>
        <taxon>Bacillota</taxon>
        <taxon>Clostridia</taxon>
        <taxon>Lachnospirales</taxon>
        <taxon>Lachnospiraceae</taxon>
        <taxon>Petralouisia</taxon>
    </lineage>
</organism>
<sequence>MKKGTFGFLSADKQTKIHAVKWEPEKGELKGILQISHGMIEYVERYEGFAEYLTKQGFMVVGNDHLGHGKSVQSEEFWGYFAPKDGSDIVVEDLNHLRKIIQKEHPNTPYFMLGHSMGSFLLRKYLSKYGGGLKGAIIMGTGNQPNAAVITGKCLCRVLALFCGWNHRCKLVEKMALGGNNKRFRAEGTEGAWLTRDKEIVKAYNKEPRCTFKFTLNGYYTLFDTIHYINKPAHINAIPKELPLLLVAGEEDPVGNYGAGVKAVCVAYKRAGIQNITCKLYPADRHEILNELDKETVYKDIYKWMKAKM</sequence>
<evidence type="ECO:0000313" key="1">
    <source>
        <dbReference type="EMBL" id="TGY97960.1"/>
    </source>
</evidence>
<keyword evidence="1" id="KW-0378">Hydrolase</keyword>
<keyword evidence="2" id="KW-1185">Reference proteome</keyword>
<protein>
    <submittedName>
        <fullName evidence="1">Alpha/beta fold hydrolase</fullName>
    </submittedName>
</protein>
<name>A0AC61S0K0_9FIRM</name>
<gene>
    <name evidence="1" type="ORF">E5329_02240</name>
</gene>
<dbReference type="Proteomes" id="UP000304953">
    <property type="component" value="Unassembled WGS sequence"/>
</dbReference>